<keyword evidence="2" id="KW-1133">Transmembrane helix</keyword>
<evidence type="ECO:0000313" key="4">
    <source>
        <dbReference type="Proteomes" id="UP001151287"/>
    </source>
</evidence>
<evidence type="ECO:0000313" key="3">
    <source>
        <dbReference type="EMBL" id="KAJ1697698.1"/>
    </source>
</evidence>
<dbReference type="AlphaFoldDB" id="A0A9Q0CPR1"/>
<protein>
    <recommendedName>
        <fullName evidence="5">Transmembrane protein</fullName>
    </recommendedName>
</protein>
<accession>A0A9Q0CPR1</accession>
<evidence type="ECO:0008006" key="5">
    <source>
        <dbReference type="Google" id="ProtNLM"/>
    </source>
</evidence>
<keyword evidence="2" id="KW-0472">Membrane</keyword>
<dbReference type="PANTHER" id="PTHR12242">
    <property type="entry name" value="OS02G0130600 PROTEIN-RELATED"/>
    <property type="match status" value="1"/>
</dbReference>
<sequence length="372" mass="42982">MMKSASEKSGPRKKKKKKRAVRSENSESPIRSYAFFFLISAPTLLTGREGHLASQIPIPCQKNWISDPNYLAMSSEQWLTWQEIVCGLIIIAPVALAAVLLVKVPKEPLRAYDLWAPCWSGVHPLWLFLYRGSVFVFMALWFLRFVLSTGVSELFFYTQWTFALVTLYFGIATFISARGCWINSKKEFKRTEETNEFLHSDLDINGTKIDTAVVLGARDMKAEFWGYVMQIVYQTSAGAVVLTDLTFWGLLVPFFCYDSFTLETATDGMHSLNLLFLLIDTSLNRMSFPWYGIIYFAFWSCAYIIFQWTLHACGVVSWWPYPFLKLDTPWAPLWYLGLAFVHVPCYIIYWIIVEAKNKQFPRFFPHAYARSS</sequence>
<dbReference type="EMBL" id="JAMQYH010000002">
    <property type="protein sequence ID" value="KAJ1697698.1"/>
    <property type="molecule type" value="Genomic_DNA"/>
</dbReference>
<keyword evidence="4" id="KW-1185">Reference proteome</keyword>
<feature type="compositionally biased region" description="Basic and acidic residues" evidence="1">
    <location>
        <begin position="1"/>
        <end position="10"/>
    </location>
</feature>
<feature type="transmembrane region" description="Helical" evidence="2">
    <location>
        <begin position="333"/>
        <end position="352"/>
    </location>
</feature>
<dbReference type="GO" id="GO:0016020">
    <property type="term" value="C:membrane"/>
    <property type="evidence" value="ECO:0007669"/>
    <property type="project" value="TreeGrafter"/>
</dbReference>
<reference evidence="3" key="1">
    <citation type="journal article" date="2022" name="Cell">
        <title>Repeat-based holocentromeres influence genome architecture and karyotype evolution.</title>
        <authorList>
            <person name="Hofstatter P.G."/>
            <person name="Thangavel G."/>
            <person name="Lux T."/>
            <person name="Neumann P."/>
            <person name="Vondrak T."/>
            <person name="Novak P."/>
            <person name="Zhang M."/>
            <person name="Costa L."/>
            <person name="Castellani M."/>
            <person name="Scott A."/>
            <person name="Toegelov H."/>
            <person name="Fuchs J."/>
            <person name="Mata-Sucre Y."/>
            <person name="Dias Y."/>
            <person name="Vanzela A.L.L."/>
            <person name="Huettel B."/>
            <person name="Almeida C.C.S."/>
            <person name="Simkova H."/>
            <person name="Souza G."/>
            <person name="Pedrosa-Harand A."/>
            <person name="Macas J."/>
            <person name="Mayer K.F.X."/>
            <person name="Houben A."/>
            <person name="Marques A."/>
        </authorList>
    </citation>
    <scope>NUCLEOTIDE SEQUENCE</scope>
    <source>
        <strain evidence="3">RhyBre1mFocal</strain>
    </source>
</reference>
<name>A0A9Q0CPR1_9POAL</name>
<feature type="transmembrane region" description="Helical" evidence="2">
    <location>
        <begin position="125"/>
        <end position="147"/>
    </location>
</feature>
<proteinExistence type="predicted"/>
<keyword evidence="2" id="KW-0812">Transmembrane</keyword>
<gene>
    <name evidence="3" type="ORF">LUZ63_006210</name>
</gene>
<dbReference type="PANTHER" id="PTHR12242:SF6">
    <property type="entry name" value="PROTEIN ROLLING PROTEIN"/>
    <property type="match status" value="1"/>
</dbReference>
<feature type="transmembrane region" description="Helical" evidence="2">
    <location>
        <begin position="159"/>
        <end position="181"/>
    </location>
</feature>
<feature type="transmembrane region" description="Helical" evidence="2">
    <location>
        <begin position="79"/>
        <end position="104"/>
    </location>
</feature>
<evidence type="ECO:0000256" key="2">
    <source>
        <dbReference type="SAM" id="Phobius"/>
    </source>
</evidence>
<dbReference type="Proteomes" id="UP001151287">
    <property type="component" value="Unassembled WGS sequence"/>
</dbReference>
<comment type="caution">
    <text evidence="3">The sequence shown here is derived from an EMBL/GenBank/DDBJ whole genome shotgun (WGS) entry which is preliminary data.</text>
</comment>
<feature type="transmembrane region" description="Helical" evidence="2">
    <location>
        <begin position="293"/>
        <end position="321"/>
    </location>
</feature>
<organism evidence="3 4">
    <name type="scientific">Rhynchospora breviuscula</name>
    <dbReference type="NCBI Taxonomy" id="2022672"/>
    <lineage>
        <taxon>Eukaryota</taxon>
        <taxon>Viridiplantae</taxon>
        <taxon>Streptophyta</taxon>
        <taxon>Embryophyta</taxon>
        <taxon>Tracheophyta</taxon>
        <taxon>Spermatophyta</taxon>
        <taxon>Magnoliopsida</taxon>
        <taxon>Liliopsida</taxon>
        <taxon>Poales</taxon>
        <taxon>Cyperaceae</taxon>
        <taxon>Cyperoideae</taxon>
        <taxon>Rhynchosporeae</taxon>
        <taxon>Rhynchospora</taxon>
    </lineage>
</organism>
<evidence type="ECO:0000256" key="1">
    <source>
        <dbReference type="SAM" id="MobiDB-lite"/>
    </source>
</evidence>
<dbReference type="OrthoDB" id="419711at2759"/>
<feature type="region of interest" description="Disordered" evidence="1">
    <location>
        <begin position="1"/>
        <end position="25"/>
    </location>
</feature>
<feature type="compositionally biased region" description="Basic residues" evidence="1">
    <location>
        <begin position="11"/>
        <end position="20"/>
    </location>
</feature>